<sequence>MERCSGNDGGGGDGNGVGGEEAVMDAVVDCGHVGFSYSARLPAFQLKTPEDLTRGVGVYNEQNQCCRMESSTQKFRIGESHANEKLLLCGCESASNHFRAQHQQGCKSITRRTTSQAQARANRLRRRRLTAGGAGGAVADDGGLVGASSGTDHGEDLLLRHAAGHLADEQPHPLAAAILPISGHHHRRDLSPARQSTCTHVLQTAVI</sequence>
<evidence type="ECO:0000313" key="2">
    <source>
        <dbReference type="Proteomes" id="UP000026962"/>
    </source>
</evidence>
<accession>A0A0E0LPF4</accession>
<proteinExistence type="predicted"/>
<dbReference type="Proteomes" id="UP000026962">
    <property type="component" value="Chromosome 7"/>
</dbReference>
<keyword evidence="2" id="KW-1185">Reference proteome</keyword>
<reference evidence="1" key="2">
    <citation type="submission" date="2018-05" db="EMBL/GenBank/DDBJ databases">
        <title>OpunRS2 (Oryza punctata Reference Sequence Version 2).</title>
        <authorList>
            <person name="Zhang J."/>
            <person name="Kudrna D."/>
            <person name="Lee S."/>
            <person name="Talag J."/>
            <person name="Welchert J."/>
            <person name="Wing R.A."/>
        </authorList>
    </citation>
    <scope>NUCLEOTIDE SEQUENCE [LARGE SCALE GENOMIC DNA]</scope>
</reference>
<name>A0A0E0LPF4_ORYPU</name>
<dbReference type="HOGENOM" id="CLU_1328243_0_0_1"/>
<organism evidence="1">
    <name type="scientific">Oryza punctata</name>
    <name type="common">Red rice</name>
    <dbReference type="NCBI Taxonomy" id="4537"/>
    <lineage>
        <taxon>Eukaryota</taxon>
        <taxon>Viridiplantae</taxon>
        <taxon>Streptophyta</taxon>
        <taxon>Embryophyta</taxon>
        <taxon>Tracheophyta</taxon>
        <taxon>Spermatophyta</taxon>
        <taxon>Magnoliopsida</taxon>
        <taxon>Liliopsida</taxon>
        <taxon>Poales</taxon>
        <taxon>Poaceae</taxon>
        <taxon>BOP clade</taxon>
        <taxon>Oryzoideae</taxon>
        <taxon>Oryzeae</taxon>
        <taxon>Oryzinae</taxon>
        <taxon>Oryza</taxon>
    </lineage>
</organism>
<dbReference type="EnsemblPlants" id="OPUNC07G23850.1">
    <property type="protein sequence ID" value="OPUNC07G23850.1"/>
    <property type="gene ID" value="OPUNC07G23850"/>
</dbReference>
<dbReference type="AlphaFoldDB" id="A0A0E0LPF4"/>
<reference evidence="1" key="1">
    <citation type="submission" date="2015-04" db="UniProtKB">
        <authorList>
            <consortium name="EnsemblPlants"/>
        </authorList>
    </citation>
    <scope>IDENTIFICATION</scope>
</reference>
<protein>
    <submittedName>
        <fullName evidence="1">Uncharacterized protein</fullName>
    </submittedName>
</protein>
<evidence type="ECO:0000313" key="1">
    <source>
        <dbReference type="EnsemblPlants" id="OPUNC07G23850.1"/>
    </source>
</evidence>
<dbReference type="Gramene" id="OPUNC07G23850.1">
    <property type="protein sequence ID" value="OPUNC07G23850.1"/>
    <property type="gene ID" value="OPUNC07G23850"/>
</dbReference>